<dbReference type="PANTHER" id="PTHR23389">
    <property type="entry name" value="CHROMOSOME TRANSMISSION FIDELITY FACTOR 18"/>
    <property type="match status" value="1"/>
</dbReference>
<dbReference type="PANTHER" id="PTHR23389:SF9">
    <property type="entry name" value="DNA LIGASE"/>
    <property type="match status" value="1"/>
</dbReference>
<dbReference type="InterPro" id="IPR012340">
    <property type="entry name" value="NA-bd_OB-fold"/>
</dbReference>
<dbReference type="SUPFAM" id="SSF56091">
    <property type="entry name" value="DNA ligase/mRNA capping enzyme, catalytic domain"/>
    <property type="match status" value="1"/>
</dbReference>
<protein>
    <recommendedName>
        <fullName evidence="3 14">DNA ligase</fullName>
        <ecNumber evidence="2 14">6.5.1.2</ecNumber>
    </recommendedName>
    <alternativeName>
        <fullName evidence="14">Polydeoxyribonucleotide synthase [NAD(+)]</fullName>
    </alternativeName>
</protein>
<dbReference type="PROSITE" id="PS01056">
    <property type="entry name" value="DNA_LIGASE_N2"/>
    <property type="match status" value="1"/>
</dbReference>
<dbReference type="NCBIfam" id="NF005932">
    <property type="entry name" value="PRK07956.1"/>
    <property type="match status" value="1"/>
</dbReference>
<accession>A0A7C4MM03</accession>
<dbReference type="EC" id="6.5.1.2" evidence="2 14"/>
<dbReference type="InterPro" id="IPR013840">
    <property type="entry name" value="DNAligase_N"/>
</dbReference>
<dbReference type="FunFam" id="3.30.470.30:FF:000001">
    <property type="entry name" value="DNA ligase"/>
    <property type="match status" value="1"/>
</dbReference>
<dbReference type="GO" id="GO:0046872">
    <property type="term" value="F:metal ion binding"/>
    <property type="evidence" value="ECO:0007669"/>
    <property type="project" value="UniProtKB-KW"/>
</dbReference>
<dbReference type="GO" id="GO:0006260">
    <property type="term" value="P:DNA replication"/>
    <property type="evidence" value="ECO:0007669"/>
    <property type="project" value="UniProtKB-KW"/>
</dbReference>
<dbReference type="Pfam" id="PF14520">
    <property type="entry name" value="HHH_5"/>
    <property type="match status" value="1"/>
</dbReference>
<dbReference type="Gene3D" id="3.30.470.30">
    <property type="entry name" value="DNA ligase/mRNA capping enzyme"/>
    <property type="match status" value="1"/>
</dbReference>
<feature type="binding site" evidence="14">
    <location>
        <position position="323"/>
    </location>
    <ligand>
        <name>NAD(+)</name>
        <dbReference type="ChEBI" id="CHEBI:57540"/>
    </ligand>
</feature>
<comment type="caution">
    <text evidence="16">The sequence shown here is derived from an EMBL/GenBank/DDBJ whole genome shotgun (WGS) entry which is preliminary data.</text>
</comment>
<evidence type="ECO:0000256" key="8">
    <source>
        <dbReference type="ARBA" id="ARBA00022833"/>
    </source>
</evidence>
<evidence type="ECO:0000256" key="14">
    <source>
        <dbReference type="HAMAP-Rule" id="MF_01588"/>
    </source>
</evidence>
<dbReference type="InterPro" id="IPR036420">
    <property type="entry name" value="BRCT_dom_sf"/>
</dbReference>
<feature type="binding site" evidence="14">
    <location>
        <position position="446"/>
    </location>
    <ligand>
        <name>Zn(2+)</name>
        <dbReference type="ChEBI" id="CHEBI:29105"/>
    </ligand>
</feature>
<feature type="binding site" evidence="14">
    <location>
        <position position="441"/>
    </location>
    <ligand>
        <name>Zn(2+)</name>
        <dbReference type="ChEBI" id="CHEBI:29105"/>
    </ligand>
</feature>
<dbReference type="SMART" id="SM00532">
    <property type="entry name" value="LIGANc"/>
    <property type="match status" value="1"/>
</dbReference>
<dbReference type="Pfam" id="PF12826">
    <property type="entry name" value="HHH_2"/>
    <property type="match status" value="1"/>
</dbReference>
<evidence type="ECO:0000256" key="6">
    <source>
        <dbReference type="ARBA" id="ARBA00022723"/>
    </source>
</evidence>
<dbReference type="InterPro" id="IPR013839">
    <property type="entry name" value="DNAligase_adenylation"/>
</dbReference>
<organism evidence="16">
    <name type="scientific">Desulfatirhabdium butyrativorans</name>
    <dbReference type="NCBI Taxonomy" id="340467"/>
    <lineage>
        <taxon>Bacteria</taxon>
        <taxon>Pseudomonadati</taxon>
        <taxon>Thermodesulfobacteriota</taxon>
        <taxon>Desulfobacteria</taxon>
        <taxon>Desulfobacterales</taxon>
        <taxon>Desulfatirhabdiaceae</taxon>
        <taxon>Desulfatirhabdium</taxon>
    </lineage>
</organism>
<dbReference type="FunFam" id="2.40.50.140:FF:000012">
    <property type="entry name" value="DNA ligase"/>
    <property type="match status" value="1"/>
</dbReference>
<dbReference type="Pfam" id="PF03120">
    <property type="entry name" value="OB_DNA_ligase"/>
    <property type="match status" value="1"/>
</dbReference>
<name>A0A7C4MM03_9BACT</name>
<sequence length="693" mass="76603">MTTIDPAIEARIRQLRQQLHRHNVLYHALDRPEISDAEYDRMFQELISLEARYPELFDPNSPTQRVGAAPLSEFESAPHSLPMVSLDNAFDESEILAFDRRVREALGNEADALRYTAEPKMDGVAVELIYEKGRLVKALTRGDGTMGEVVTANVRTIGCIPLVLMREEGANIDLPDILEVRGEVFLNKADFETLNRNRIASGQPLFANPRNAAAGSLRQLDPRITAERPLSFFVYGIGLWPGCPLDSHSDVLFRLHDWGFPINPLILARVSLEDVLTGYRKLREKRSRLPYDIDGMVVKVDSLRFQERLGMKARSPKWAIAWKFPAETAATRIRHIDVQVGRTGVLTPVAHLEPVHVAGVTVSRATLHNMEEIERKDIRIGDLVDIERAGDVIPKVIGVRTEARTGTETPFVMPTVCPACGSTVVRGRDESADREEVAYRCINAQCPAQLKEHVKHCTSKTAWDIDGIGDKLADQLVEKGLVRSIADIWTLKAEQLRDLDRMGDRSAAKLIDAIASKKRMPLKRFLYGLGIRHVGETVAAMLADRFGTIDALLAASADTIRSIPGIGDIIADSVAAFFQKPENRRLIRQILDAGVEIVEERSASAGRLPLSGKTFVITGTLPGLSRREAKQRIEAAGGRVSEAVTRSTHAVVAGEKPGSKLVQAKRLGIEVMDPDGFFAMLEHMVGTDDRADG</sequence>
<keyword evidence="6 14" id="KW-0479">Metal-binding</keyword>
<reference evidence="16" key="1">
    <citation type="journal article" date="2020" name="mSystems">
        <title>Genome- and Community-Level Interaction Insights into Carbon Utilization and Element Cycling Functions of Hydrothermarchaeota in Hydrothermal Sediment.</title>
        <authorList>
            <person name="Zhou Z."/>
            <person name="Liu Y."/>
            <person name="Xu W."/>
            <person name="Pan J."/>
            <person name="Luo Z.H."/>
            <person name="Li M."/>
        </authorList>
    </citation>
    <scope>NUCLEOTIDE SEQUENCE [LARGE SCALE GENOMIC DNA]</scope>
    <source>
        <strain evidence="16">SpSt-477</strain>
    </source>
</reference>
<keyword evidence="14" id="KW-0464">Manganese</keyword>
<evidence type="ECO:0000256" key="2">
    <source>
        <dbReference type="ARBA" id="ARBA00012722"/>
    </source>
</evidence>
<dbReference type="GO" id="GO:0006281">
    <property type="term" value="P:DNA repair"/>
    <property type="evidence" value="ECO:0007669"/>
    <property type="project" value="UniProtKB-KW"/>
</dbReference>
<dbReference type="FunFam" id="1.10.287.610:FF:000002">
    <property type="entry name" value="DNA ligase"/>
    <property type="match status" value="1"/>
</dbReference>
<evidence type="ECO:0000256" key="3">
    <source>
        <dbReference type="ARBA" id="ARBA00013308"/>
    </source>
</evidence>
<dbReference type="InterPro" id="IPR004149">
    <property type="entry name" value="Znf_DNAligase_C4"/>
</dbReference>
<dbReference type="GO" id="GO:0005829">
    <property type="term" value="C:cytosol"/>
    <property type="evidence" value="ECO:0007669"/>
    <property type="project" value="TreeGrafter"/>
</dbReference>
<comment type="similarity">
    <text evidence="13 14">Belongs to the NAD-dependent DNA ligase family. LigA subfamily.</text>
</comment>
<dbReference type="PROSITE" id="PS50172">
    <property type="entry name" value="BRCT"/>
    <property type="match status" value="1"/>
</dbReference>
<dbReference type="PIRSF" id="PIRSF001604">
    <property type="entry name" value="LigA"/>
    <property type="match status" value="1"/>
</dbReference>
<dbReference type="Pfam" id="PF00533">
    <property type="entry name" value="BRCT"/>
    <property type="match status" value="1"/>
</dbReference>
<evidence type="ECO:0000256" key="13">
    <source>
        <dbReference type="ARBA" id="ARBA00060881"/>
    </source>
</evidence>
<evidence type="ECO:0000256" key="4">
    <source>
        <dbReference type="ARBA" id="ARBA00022598"/>
    </source>
</evidence>
<dbReference type="NCBIfam" id="TIGR00575">
    <property type="entry name" value="dnlj"/>
    <property type="match status" value="1"/>
</dbReference>
<dbReference type="Gene3D" id="3.40.50.10190">
    <property type="entry name" value="BRCT domain"/>
    <property type="match status" value="1"/>
</dbReference>
<keyword evidence="5 14" id="KW-0235">DNA replication</keyword>
<dbReference type="EMBL" id="DSUH01000096">
    <property type="protein sequence ID" value="HGU32063.1"/>
    <property type="molecule type" value="Genomic_DNA"/>
</dbReference>
<feature type="active site" description="N6-AMP-lysine intermediate" evidence="14">
    <location>
        <position position="120"/>
    </location>
</feature>
<dbReference type="SUPFAM" id="SSF47781">
    <property type="entry name" value="RuvA domain 2-like"/>
    <property type="match status" value="1"/>
</dbReference>
<dbReference type="InterPro" id="IPR004150">
    <property type="entry name" value="NAD_DNA_ligase_OB"/>
</dbReference>
<keyword evidence="7 14" id="KW-0227">DNA damage</keyword>
<feature type="binding site" evidence="14">
    <location>
        <position position="183"/>
    </location>
    <ligand>
        <name>NAD(+)</name>
        <dbReference type="ChEBI" id="CHEBI:57540"/>
    </ligand>
</feature>
<evidence type="ECO:0000256" key="9">
    <source>
        <dbReference type="ARBA" id="ARBA00022842"/>
    </source>
</evidence>
<dbReference type="Gene3D" id="6.20.10.30">
    <property type="match status" value="1"/>
</dbReference>
<evidence type="ECO:0000256" key="5">
    <source>
        <dbReference type="ARBA" id="ARBA00022705"/>
    </source>
</evidence>
<evidence type="ECO:0000259" key="15">
    <source>
        <dbReference type="PROSITE" id="PS50172"/>
    </source>
</evidence>
<feature type="domain" description="BRCT" evidence="15">
    <location>
        <begin position="605"/>
        <end position="682"/>
    </location>
</feature>
<evidence type="ECO:0000256" key="10">
    <source>
        <dbReference type="ARBA" id="ARBA00023027"/>
    </source>
</evidence>
<gene>
    <name evidence="14 16" type="primary">ligA</name>
    <name evidence="16" type="ORF">ENS29_04315</name>
</gene>
<evidence type="ECO:0000313" key="16">
    <source>
        <dbReference type="EMBL" id="HGU32063.1"/>
    </source>
</evidence>
<feature type="binding site" evidence="14">
    <location>
        <position position="420"/>
    </location>
    <ligand>
        <name>Zn(2+)</name>
        <dbReference type="ChEBI" id="CHEBI:29105"/>
    </ligand>
</feature>
<dbReference type="Pfam" id="PF03119">
    <property type="entry name" value="DNA_ligase_ZBD"/>
    <property type="match status" value="1"/>
</dbReference>
<evidence type="ECO:0000256" key="7">
    <source>
        <dbReference type="ARBA" id="ARBA00022763"/>
    </source>
</evidence>
<comment type="cofactor">
    <cofactor evidence="14">
        <name>Mg(2+)</name>
        <dbReference type="ChEBI" id="CHEBI:18420"/>
    </cofactor>
    <cofactor evidence="14">
        <name>Mn(2+)</name>
        <dbReference type="ChEBI" id="CHEBI:29035"/>
    </cofactor>
</comment>
<dbReference type="GO" id="GO:0003911">
    <property type="term" value="F:DNA ligase (NAD+) activity"/>
    <property type="evidence" value="ECO:0007669"/>
    <property type="project" value="UniProtKB-UniRule"/>
</dbReference>
<dbReference type="AlphaFoldDB" id="A0A7C4MM03"/>
<dbReference type="FunFam" id="1.10.150.20:FF:000006">
    <property type="entry name" value="DNA ligase"/>
    <property type="match status" value="1"/>
</dbReference>
<dbReference type="SUPFAM" id="SSF52113">
    <property type="entry name" value="BRCT domain"/>
    <property type="match status" value="1"/>
</dbReference>
<dbReference type="InterPro" id="IPR003583">
    <property type="entry name" value="Hlx-hairpin-Hlx_DNA-bd_motif"/>
</dbReference>
<comment type="catalytic activity">
    <reaction evidence="12 14">
        <text>NAD(+) + (deoxyribonucleotide)n-3'-hydroxyl + 5'-phospho-(deoxyribonucleotide)m = (deoxyribonucleotide)n+m + AMP + beta-nicotinamide D-nucleotide.</text>
        <dbReference type="EC" id="6.5.1.2"/>
    </reaction>
</comment>
<dbReference type="SUPFAM" id="SSF50249">
    <property type="entry name" value="Nucleic acid-binding proteins"/>
    <property type="match status" value="1"/>
</dbReference>
<evidence type="ECO:0000256" key="11">
    <source>
        <dbReference type="ARBA" id="ARBA00023204"/>
    </source>
</evidence>
<keyword evidence="8 14" id="KW-0862">Zinc</keyword>
<dbReference type="InterPro" id="IPR001679">
    <property type="entry name" value="DNA_ligase"/>
</dbReference>
<evidence type="ECO:0000256" key="1">
    <source>
        <dbReference type="ARBA" id="ARBA00004067"/>
    </source>
</evidence>
<evidence type="ECO:0000256" key="12">
    <source>
        <dbReference type="ARBA" id="ARBA00034005"/>
    </source>
</evidence>
<keyword evidence="11 14" id="KW-0234">DNA repair</keyword>
<dbReference type="InterPro" id="IPR033136">
    <property type="entry name" value="DNA_ligase_CS"/>
</dbReference>
<dbReference type="HAMAP" id="MF_01588">
    <property type="entry name" value="DNA_ligase_A"/>
    <property type="match status" value="1"/>
</dbReference>
<dbReference type="FunFam" id="1.10.150.20:FF:000007">
    <property type="entry name" value="DNA ligase"/>
    <property type="match status" value="1"/>
</dbReference>
<dbReference type="CDD" id="cd00114">
    <property type="entry name" value="LIGANc"/>
    <property type="match status" value="1"/>
</dbReference>
<dbReference type="Gene3D" id="1.10.287.610">
    <property type="entry name" value="Helix hairpin bin"/>
    <property type="match status" value="1"/>
</dbReference>
<dbReference type="InterPro" id="IPR041663">
    <property type="entry name" value="DisA/LigA_HHH"/>
</dbReference>
<feature type="binding site" evidence="14">
    <location>
        <position position="417"/>
    </location>
    <ligand>
        <name>Zn(2+)</name>
        <dbReference type="ChEBI" id="CHEBI:29105"/>
    </ligand>
</feature>
<feature type="binding site" evidence="14">
    <location>
        <position position="141"/>
    </location>
    <ligand>
        <name>NAD(+)</name>
        <dbReference type="ChEBI" id="CHEBI:57540"/>
    </ligand>
</feature>
<keyword evidence="10 14" id="KW-0520">NAD</keyword>
<comment type="function">
    <text evidence="1 14">DNA ligase that catalyzes the formation of phosphodiester linkages between 5'-phosphoryl and 3'-hydroxyl groups in double-stranded DNA using NAD as a coenzyme and as the energy source for the reaction. It is essential for DNA replication and repair of damaged DNA.</text>
</comment>
<dbReference type="CDD" id="cd17748">
    <property type="entry name" value="BRCT_DNA_ligase_like"/>
    <property type="match status" value="1"/>
</dbReference>
<keyword evidence="9 14" id="KW-0460">Magnesium</keyword>
<feature type="binding site" evidence="14">
    <location>
        <position position="299"/>
    </location>
    <ligand>
        <name>NAD(+)</name>
        <dbReference type="ChEBI" id="CHEBI:57540"/>
    </ligand>
</feature>
<feature type="binding site" evidence="14">
    <location>
        <begin position="85"/>
        <end position="86"/>
    </location>
    <ligand>
        <name>NAD(+)</name>
        <dbReference type="ChEBI" id="CHEBI:57540"/>
    </ligand>
</feature>
<feature type="binding site" evidence="14">
    <location>
        <position position="118"/>
    </location>
    <ligand>
        <name>NAD(+)</name>
        <dbReference type="ChEBI" id="CHEBI:57540"/>
    </ligand>
</feature>
<dbReference type="InterPro" id="IPR001357">
    <property type="entry name" value="BRCT_dom"/>
</dbReference>
<dbReference type="SMART" id="SM00292">
    <property type="entry name" value="BRCT"/>
    <property type="match status" value="1"/>
</dbReference>
<dbReference type="Pfam" id="PF01653">
    <property type="entry name" value="DNA_ligase_aden"/>
    <property type="match status" value="1"/>
</dbReference>
<keyword evidence="4 14" id="KW-0436">Ligase</keyword>
<feature type="binding site" evidence="14">
    <location>
        <begin position="36"/>
        <end position="40"/>
    </location>
    <ligand>
        <name>NAD(+)</name>
        <dbReference type="ChEBI" id="CHEBI:57540"/>
    </ligand>
</feature>
<dbReference type="SMART" id="SM00278">
    <property type="entry name" value="HhH1"/>
    <property type="match status" value="3"/>
</dbReference>
<dbReference type="Gene3D" id="2.40.50.140">
    <property type="entry name" value="Nucleic acid-binding proteins"/>
    <property type="match status" value="1"/>
</dbReference>
<dbReference type="InterPro" id="IPR010994">
    <property type="entry name" value="RuvA_2-like"/>
</dbReference>
<dbReference type="GO" id="GO:0003677">
    <property type="term" value="F:DNA binding"/>
    <property type="evidence" value="ECO:0007669"/>
    <property type="project" value="InterPro"/>
</dbReference>
<proteinExistence type="inferred from homology"/>
<dbReference type="Pfam" id="PF22745">
    <property type="entry name" value="Nlig-Ia"/>
    <property type="match status" value="1"/>
</dbReference>
<dbReference type="Gene3D" id="1.10.150.20">
    <property type="entry name" value="5' to 3' exonuclease, C-terminal subdomain"/>
    <property type="match status" value="2"/>
</dbReference>